<dbReference type="SMART" id="SM00827">
    <property type="entry name" value="PKS_AT"/>
    <property type="match status" value="1"/>
</dbReference>
<dbReference type="InterPro" id="IPR020807">
    <property type="entry name" value="PKS_DH"/>
</dbReference>
<dbReference type="PANTHER" id="PTHR43775">
    <property type="entry name" value="FATTY ACID SYNTHASE"/>
    <property type="match status" value="1"/>
</dbReference>
<dbReference type="GO" id="GO:0044550">
    <property type="term" value="P:secondary metabolite biosynthetic process"/>
    <property type="evidence" value="ECO:0007669"/>
    <property type="project" value="UniProtKB-ARBA"/>
</dbReference>
<evidence type="ECO:0000256" key="1">
    <source>
        <dbReference type="PROSITE-ProRule" id="PRU01363"/>
    </source>
</evidence>
<dbReference type="InterPro" id="IPR050091">
    <property type="entry name" value="PKS_NRPS_Biosynth_Enz"/>
</dbReference>
<dbReference type="Gene3D" id="3.40.50.150">
    <property type="entry name" value="Vaccinia Virus protein VP39"/>
    <property type="match status" value="1"/>
</dbReference>
<dbReference type="InterPro" id="IPR049551">
    <property type="entry name" value="PKS_DH_C"/>
</dbReference>
<reference evidence="4 5" key="1">
    <citation type="submission" date="2019-06" db="EMBL/GenBank/DDBJ databases">
        <title>Genome Sequence of the Brown Rot Fungal Pathogen Monilinia laxa.</title>
        <authorList>
            <person name="De Miccolis Angelini R.M."/>
            <person name="Landi L."/>
            <person name="Abate D."/>
            <person name="Pollastro S."/>
            <person name="Romanazzi G."/>
            <person name="Faretra F."/>
        </authorList>
    </citation>
    <scope>NUCLEOTIDE SEQUENCE [LARGE SCALE GENOMIC DNA]</scope>
    <source>
        <strain evidence="4 5">Mlax316</strain>
    </source>
</reference>
<dbReference type="InterPro" id="IPR020841">
    <property type="entry name" value="PKS_Beta-ketoAc_synthase_dom"/>
</dbReference>
<protein>
    <submittedName>
        <fullName evidence="4">Uncharacterized protein</fullName>
    </submittedName>
</protein>
<organism evidence="4 5">
    <name type="scientific">Monilinia laxa</name>
    <name type="common">Brown rot fungus</name>
    <name type="synonym">Sclerotinia laxa</name>
    <dbReference type="NCBI Taxonomy" id="61186"/>
    <lineage>
        <taxon>Eukaryota</taxon>
        <taxon>Fungi</taxon>
        <taxon>Dikarya</taxon>
        <taxon>Ascomycota</taxon>
        <taxon>Pezizomycotina</taxon>
        <taxon>Leotiomycetes</taxon>
        <taxon>Helotiales</taxon>
        <taxon>Sclerotiniaceae</taxon>
        <taxon>Monilinia</taxon>
    </lineage>
</organism>
<dbReference type="Pfam" id="PF00698">
    <property type="entry name" value="Acyl_transf_1"/>
    <property type="match status" value="1"/>
</dbReference>
<dbReference type="InterPro" id="IPR016039">
    <property type="entry name" value="Thiolase-like"/>
</dbReference>
<dbReference type="InterPro" id="IPR001227">
    <property type="entry name" value="Ac_transferase_dom_sf"/>
</dbReference>
<proteinExistence type="predicted"/>
<dbReference type="InterPro" id="IPR042104">
    <property type="entry name" value="PKS_dehydratase_sf"/>
</dbReference>
<dbReference type="SUPFAM" id="SSF55048">
    <property type="entry name" value="Probable ACP-binding domain of malonyl-CoA ACP transacylase"/>
    <property type="match status" value="1"/>
</dbReference>
<dbReference type="InterPro" id="IPR049552">
    <property type="entry name" value="PKS_DH_N"/>
</dbReference>
<comment type="caution">
    <text evidence="4">The sequence shown here is derived from an EMBL/GenBank/DDBJ whole genome shotgun (WGS) entry which is preliminary data.</text>
</comment>
<dbReference type="Gene3D" id="3.40.47.10">
    <property type="match status" value="1"/>
</dbReference>
<dbReference type="PROSITE" id="PS52019">
    <property type="entry name" value="PKS_MFAS_DH"/>
    <property type="match status" value="1"/>
</dbReference>
<dbReference type="SUPFAM" id="SSF53901">
    <property type="entry name" value="Thiolase-like"/>
    <property type="match status" value="1"/>
</dbReference>
<dbReference type="InterPro" id="IPR049900">
    <property type="entry name" value="PKS_mFAS_DH"/>
</dbReference>
<feature type="active site" description="Proton acceptor; for dehydratase activity" evidence="1">
    <location>
        <position position="511"/>
    </location>
</feature>
<dbReference type="SMART" id="SM00826">
    <property type="entry name" value="PKS_DH"/>
    <property type="match status" value="1"/>
</dbReference>
<dbReference type="Pfam" id="PF02801">
    <property type="entry name" value="Ketoacyl-synt_C"/>
    <property type="match status" value="1"/>
</dbReference>
<feature type="region of interest" description="N-terminal hotdog fold" evidence="1">
    <location>
        <begin position="479"/>
        <end position="609"/>
    </location>
</feature>
<dbReference type="SUPFAM" id="SSF53335">
    <property type="entry name" value="S-adenosyl-L-methionine-dependent methyltransferases"/>
    <property type="match status" value="1"/>
</dbReference>
<dbReference type="EMBL" id="VIGI01000014">
    <property type="protein sequence ID" value="KAB8291743.1"/>
    <property type="molecule type" value="Genomic_DNA"/>
</dbReference>
<dbReference type="GO" id="GO:0006633">
    <property type="term" value="P:fatty acid biosynthetic process"/>
    <property type="evidence" value="ECO:0007669"/>
    <property type="project" value="TreeGrafter"/>
</dbReference>
<keyword evidence="5" id="KW-1185">Reference proteome</keyword>
<feature type="active site" description="Proton donor; for dehydratase activity" evidence="1">
    <location>
        <position position="680"/>
    </location>
</feature>
<dbReference type="Gene3D" id="3.10.129.110">
    <property type="entry name" value="Polyketide synthase dehydratase"/>
    <property type="match status" value="1"/>
</dbReference>
<evidence type="ECO:0000259" key="2">
    <source>
        <dbReference type="PROSITE" id="PS52004"/>
    </source>
</evidence>
<dbReference type="Gene3D" id="3.40.366.10">
    <property type="entry name" value="Malonyl-Coenzyme A Acyl Carrier Protein, domain 2"/>
    <property type="match status" value="2"/>
</dbReference>
<feature type="domain" description="Ketosynthase family 3 (KS3)" evidence="2">
    <location>
        <begin position="1"/>
        <end position="108"/>
    </location>
</feature>
<accession>A0A5N6JS90</accession>
<gene>
    <name evidence="4" type="ORF">EYC80_006538</name>
</gene>
<dbReference type="OrthoDB" id="329835at2759"/>
<dbReference type="Pfam" id="PF21089">
    <property type="entry name" value="PKS_DH_N"/>
    <property type="match status" value="1"/>
</dbReference>
<dbReference type="InterPro" id="IPR014031">
    <property type="entry name" value="Ketoacyl_synth_C"/>
</dbReference>
<feature type="region of interest" description="C-terminal hotdog fold" evidence="1">
    <location>
        <begin position="619"/>
        <end position="761"/>
    </location>
</feature>
<name>A0A5N6JS90_MONLA</name>
<dbReference type="AlphaFoldDB" id="A0A5N6JS90"/>
<dbReference type="InterPro" id="IPR029063">
    <property type="entry name" value="SAM-dependent_MTases_sf"/>
</dbReference>
<dbReference type="GO" id="GO:0004312">
    <property type="term" value="F:fatty acid synthase activity"/>
    <property type="evidence" value="ECO:0007669"/>
    <property type="project" value="TreeGrafter"/>
</dbReference>
<feature type="domain" description="PKS/mFAS DH" evidence="3">
    <location>
        <begin position="479"/>
        <end position="761"/>
    </location>
</feature>
<evidence type="ECO:0000313" key="5">
    <source>
        <dbReference type="Proteomes" id="UP000326757"/>
    </source>
</evidence>
<dbReference type="PANTHER" id="PTHR43775:SF46">
    <property type="entry name" value="FUMIGERMIN SYNTHASE"/>
    <property type="match status" value="1"/>
</dbReference>
<sequence>MRKVHGDIGLKRADTGFVECHGIGTPIGDPIEAAAVGQFFGSEGVYIGLVKPNVGHSEGASGITSLLKSIIMLEKRSPGALQTLSEEYREYVKSHPDSLPNLAYTLALRREYHVHRTFAVCTPEEQDDLKPAPIVKSTANTSGITMIFSGQGAQWAQMGRELLCDDAIFLQAIQTMDSILQSLQHPPEWTLKEELQSLPEKSKSTIAAAYATAAISMEEAIIVAYYRGFVVRDQEVKGGMAAVGLDALTTSRFLRPGVLVACQNSPSSTTISGDEDVLNVVPDDIKENHSGVLAQRLKVNMAYHSQHMVPLYHKYRELLEDELQSRSITRKDPLVPMFSSASKGKIVSSKVLLVDYWVTNLVLPVQSNASLTSALHEQGSNYLVEVGPHSTLAGMARQICCAAGVACNYCSTLVRSSHSTSSKGTRTLFQHSVSIKWNSLTQEGEILTGLLRYTWNHSTLYWYESRVGKAWRSRRFSHHELLGLQVPQTTDNNPVWRVMLSLDDVPWLVDHQVKGDIVVPFTAYVSMAGEAFRQVSGIPEGYFVHQVKAAPAMVLDNERPLEAVTSLHLRDRTDIDGGGNMYDFTVASYTGSTWIQHCEGLIGKPENISSPTINTNPLPRRVVTKNWYEAMARLGLVYGPTFCRIESLGTSTIDMLGAARLSSPLVHPGTSPFLHPTTLDERCQVRLAALIKGLCRNFTQPQVPTLIEELEVHHFRGEIECVVSCSTTSGVITIDSVATDGKPCLRLRGMKLTTLADDRLVSEDEKFSAARLDNHEKQIIEELALLCIVESRDLLRNSKPTDEALEGRHPILKNTAVDLVTLPALKRQRKKEQLGNLASSSPLVNSFTEAIMRISTNIQSLFTGQLDTLELLLKENNLSRIYDAVSFDYSHFIRTLSSTIPNLRILEIGAGTGGTTELILRGLQQQQNAGRSSPPYAKYTFTDISAGFFPQARERFAGAKNMELKFSTYHRTRRCKDVGSRRGTARDDGDLYQVSGAELYLWEFFGVVVGGGEWEGVGAWLGGDFHHPSQKWDL</sequence>
<evidence type="ECO:0000259" key="3">
    <source>
        <dbReference type="PROSITE" id="PS52019"/>
    </source>
</evidence>
<dbReference type="Pfam" id="PF14765">
    <property type="entry name" value="PS-DH"/>
    <property type="match status" value="1"/>
</dbReference>
<dbReference type="InterPro" id="IPR016036">
    <property type="entry name" value="Malonyl_transacylase_ACP-bd"/>
</dbReference>
<dbReference type="SUPFAM" id="SSF52151">
    <property type="entry name" value="FabD/lysophospholipase-like"/>
    <property type="match status" value="1"/>
</dbReference>
<dbReference type="InterPro" id="IPR014043">
    <property type="entry name" value="Acyl_transferase_dom"/>
</dbReference>
<dbReference type="InterPro" id="IPR016035">
    <property type="entry name" value="Acyl_Trfase/lysoPLipase"/>
</dbReference>
<evidence type="ECO:0000313" key="4">
    <source>
        <dbReference type="EMBL" id="KAB8291743.1"/>
    </source>
</evidence>
<dbReference type="Proteomes" id="UP000326757">
    <property type="component" value="Unassembled WGS sequence"/>
</dbReference>
<dbReference type="PROSITE" id="PS52004">
    <property type="entry name" value="KS3_2"/>
    <property type="match status" value="1"/>
</dbReference>